<dbReference type="SUPFAM" id="SSF50630">
    <property type="entry name" value="Acid proteases"/>
    <property type="match status" value="1"/>
</dbReference>
<dbReference type="KEGG" id="npa:UCRNP2_9337"/>
<keyword evidence="2" id="KW-1133">Transmembrane helix</keyword>
<accession>R1FXT1</accession>
<dbReference type="Pfam" id="PF00026">
    <property type="entry name" value="Asp"/>
    <property type="match status" value="1"/>
</dbReference>
<protein>
    <submittedName>
        <fullName evidence="4">Putative peptidase aspartic protein</fullName>
    </submittedName>
</protein>
<organism evidence="4 5">
    <name type="scientific">Botryosphaeria parva (strain UCR-NP2)</name>
    <name type="common">Grapevine canker fungus</name>
    <name type="synonym">Neofusicoccum parvum</name>
    <dbReference type="NCBI Taxonomy" id="1287680"/>
    <lineage>
        <taxon>Eukaryota</taxon>
        <taxon>Fungi</taxon>
        <taxon>Dikarya</taxon>
        <taxon>Ascomycota</taxon>
        <taxon>Pezizomycotina</taxon>
        <taxon>Dothideomycetes</taxon>
        <taxon>Dothideomycetes incertae sedis</taxon>
        <taxon>Botryosphaeriales</taxon>
        <taxon>Botryosphaeriaceae</taxon>
        <taxon>Neofusicoccum</taxon>
    </lineage>
</organism>
<dbReference type="OrthoDB" id="4074350at2759"/>
<dbReference type="InterPro" id="IPR033121">
    <property type="entry name" value="PEPTIDASE_A1"/>
</dbReference>
<dbReference type="eggNOG" id="ENOG502RV5I">
    <property type="taxonomic scope" value="Eukaryota"/>
</dbReference>
<dbReference type="EMBL" id="KB916773">
    <property type="protein sequence ID" value="EOD43935.1"/>
    <property type="molecule type" value="Genomic_DNA"/>
</dbReference>
<feature type="domain" description="Peptidase A1" evidence="3">
    <location>
        <begin position="1"/>
        <end position="216"/>
    </location>
</feature>
<dbReference type="Proteomes" id="UP000013521">
    <property type="component" value="Unassembled WGS sequence"/>
</dbReference>
<keyword evidence="2" id="KW-0812">Transmembrane</keyword>
<evidence type="ECO:0000256" key="2">
    <source>
        <dbReference type="SAM" id="Phobius"/>
    </source>
</evidence>
<dbReference type="InterPro" id="IPR021109">
    <property type="entry name" value="Peptidase_aspartic_dom_sf"/>
</dbReference>
<sequence length="402" mass="43760">MDMQPAPIIVSFKACVSKKIFNRLLAEYKGVPGSLVIGGYDRSRFKSTPYNFAFSRTGERFLGVGIQSISTNFSLITQGGYTLAKTGHFSAIDSTVSHLWLPGDVCDHFKNAFSLTYDEEKNYYLISDTVREKLLAQNTTFTFKLGNGIRISNDSINIELPYAAFDQSIGAPVYPNTTRYFPIRRASNDTQYTIGRAFLQEAYLTVDYERRNFSLAQANFLTDPSQSQDIRTIFSTDYVAPTPPSALSSGAKAGIAIGALAGLLILFGALYLCWYRPRRTEQVRRQREASVVSAAPPYTENAIPPNYAEGKPYNPFYATGGPEQPPSEMLASTGHQGPRPELEGAGVGGGSYELPASTGAAREGRLHEMDAGNGDAAGGKGDGEEGTERERRASAAVAPTER</sequence>
<dbReference type="AlphaFoldDB" id="R1FXT1"/>
<keyword evidence="2" id="KW-0472">Membrane</keyword>
<name>R1FXT1_BOTPV</name>
<feature type="compositionally biased region" description="Basic and acidic residues" evidence="1">
    <location>
        <begin position="381"/>
        <end position="393"/>
    </location>
</feature>
<feature type="region of interest" description="Disordered" evidence="1">
    <location>
        <begin position="313"/>
        <end position="402"/>
    </location>
</feature>
<evidence type="ECO:0000259" key="3">
    <source>
        <dbReference type="PROSITE" id="PS51767"/>
    </source>
</evidence>
<evidence type="ECO:0000313" key="5">
    <source>
        <dbReference type="Proteomes" id="UP000013521"/>
    </source>
</evidence>
<feature type="transmembrane region" description="Helical" evidence="2">
    <location>
        <begin position="253"/>
        <end position="275"/>
    </location>
</feature>
<evidence type="ECO:0000313" key="4">
    <source>
        <dbReference type="EMBL" id="EOD43935.1"/>
    </source>
</evidence>
<dbReference type="PROSITE" id="PS51767">
    <property type="entry name" value="PEPTIDASE_A1"/>
    <property type="match status" value="1"/>
</dbReference>
<dbReference type="Gene3D" id="2.40.70.10">
    <property type="entry name" value="Acid Proteases"/>
    <property type="match status" value="1"/>
</dbReference>
<gene>
    <name evidence="4" type="ORF">UCRNP2_9337</name>
</gene>
<evidence type="ECO:0000256" key="1">
    <source>
        <dbReference type="SAM" id="MobiDB-lite"/>
    </source>
</evidence>
<reference evidence="5" key="1">
    <citation type="journal article" date="2013" name="Genome Announc.">
        <title>Draft genome sequence of Neofusicoccum parvum isolate UCR-NP2, a fungal vascular pathogen associated with grapevine cankers.</title>
        <authorList>
            <person name="Blanco-Ulate B."/>
            <person name="Rolshausen P."/>
            <person name="Cantu D."/>
        </authorList>
    </citation>
    <scope>NUCLEOTIDE SEQUENCE [LARGE SCALE GENOMIC DNA]</scope>
    <source>
        <strain evidence="5">UCR-NP2</strain>
    </source>
</reference>
<proteinExistence type="predicted"/>
<dbReference type="HOGENOM" id="CLU_685105_0_0_1"/>